<gene>
    <name evidence="1" type="ORF">Pla8534_18630</name>
</gene>
<protein>
    <submittedName>
        <fullName evidence="1">Uncharacterized protein</fullName>
    </submittedName>
</protein>
<dbReference type="Proteomes" id="UP000317648">
    <property type="component" value="Chromosome"/>
</dbReference>
<proteinExistence type="predicted"/>
<accession>A0A518DQF7</accession>
<dbReference type="RefSeq" id="WP_197443126.1">
    <property type="nucleotide sequence ID" value="NZ_CP036433.1"/>
</dbReference>
<dbReference type="KEGG" id="lcre:Pla8534_18630"/>
<dbReference type="EMBL" id="CP036433">
    <property type="protein sequence ID" value="QDU94077.1"/>
    <property type="molecule type" value="Genomic_DNA"/>
</dbReference>
<name>A0A518DQF7_9BACT</name>
<evidence type="ECO:0000313" key="2">
    <source>
        <dbReference type="Proteomes" id="UP000317648"/>
    </source>
</evidence>
<dbReference type="AlphaFoldDB" id="A0A518DQF7"/>
<evidence type="ECO:0000313" key="1">
    <source>
        <dbReference type="EMBL" id="QDU94077.1"/>
    </source>
</evidence>
<sequence length="126" mass="14221">MQPSLVFAFERCVADLAAEAQRLGWGKEWIDQHSICVLWIDKLDDLSSCRGMEPVETDEPLTEIMPKFAVAMREICDEANRLGHGTDWRNQHPLAQQFVRKLVAITGFRAGRPVPVNYVALIGLKS</sequence>
<keyword evidence="2" id="KW-1185">Reference proteome</keyword>
<reference evidence="1 2" key="1">
    <citation type="submission" date="2019-02" db="EMBL/GenBank/DDBJ databases">
        <title>Deep-cultivation of Planctomycetes and their phenomic and genomic characterization uncovers novel biology.</title>
        <authorList>
            <person name="Wiegand S."/>
            <person name="Jogler M."/>
            <person name="Boedeker C."/>
            <person name="Pinto D."/>
            <person name="Vollmers J."/>
            <person name="Rivas-Marin E."/>
            <person name="Kohn T."/>
            <person name="Peeters S.H."/>
            <person name="Heuer A."/>
            <person name="Rast P."/>
            <person name="Oberbeckmann S."/>
            <person name="Bunk B."/>
            <person name="Jeske O."/>
            <person name="Meyerdierks A."/>
            <person name="Storesund J.E."/>
            <person name="Kallscheuer N."/>
            <person name="Luecker S."/>
            <person name="Lage O.M."/>
            <person name="Pohl T."/>
            <person name="Merkel B.J."/>
            <person name="Hornburger P."/>
            <person name="Mueller R.-W."/>
            <person name="Bruemmer F."/>
            <person name="Labrenz M."/>
            <person name="Spormann A.M."/>
            <person name="Op den Camp H."/>
            <person name="Overmann J."/>
            <person name="Amann R."/>
            <person name="Jetten M.S.M."/>
            <person name="Mascher T."/>
            <person name="Medema M.H."/>
            <person name="Devos D.P."/>
            <person name="Kaster A.-K."/>
            <person name="Ovreas L."/>
            <person name="Rohde M."/>
            <person name="Galperin M.Y."/>
            <person name="Jogler C."/>
        </authorList>
    </citation>
    <scope>NUCLEOTIDE SEQUENCE [LARGE SCALE GENOMIC DNA]</scope>
    <source>
        <strain evidence="1 2">Pla85_3_4</strain>
    </source>
</reference>
<organism evidence="1 2">
    <name type="scientific">Lignipirellula cremea</name>
    <dbReference type="NCBI Taxonomy" id="2528010"/>
    <lineage>
        <taxon>Bacteria</taxon>
        <taxon>Pseudomonadati</taxon>
        <taxon>Planctomycetota</taxon>
        <taxon>Planctomycetia</taxon>
        <taxon>Pirellulales</taxon>
        <taxon>Pirellulaceae</taxon>
        <taxon>Lignipirellula</taxon>
    </lineage>
</organism>